<reference evidence="2" key="1">
    <citation type="submission" date="2020-05" db="UniProtKB">
        <authorList>
            <consortium name="EnsemblMetazoa"/>
        </authorList>
    </citation>
    <scope>IDENTIFICATION</scope>
    <source>
        <strain evidence="2">TTRI</strain>
    </source>
</reference>
<feature type="compositionally biased region" description="Polar residues" evidence="1">
    <location>
        <begin position="636"/>
        <end position="647"/>
    </location>
</feature>
<evidence type="ECO:0000313" key="3">
    <source>
        <dbReference type="Proteomes" id="UP000078200"/>
    </source>
</evidence>
<evidence type="ECO:0000313" key="2">
    <source>
        <dbReference type="EnsemblMetazoa" id="GAUT039973-PA"/>
    </source>
</evidence>
<feature type="region of interest" description="Disordered" evidence="1">
    <location>
        <begin position="199"/>
        <end position="235"/>
    </location>
</feature>
<protein>
    <submittedName>
        <fullName evidence="2">Uncharacterized protein</fullName>
    </submittedName>
</protein>
<feature type="region of interest" description="Disordered" evidence="1">
    <location>
        <begin position="560"/>
        <end position="579"/>
    </location>
</feature>
<dbReference type="VEuPathDB" id="VectorBase:GAUT039973"/>
<feature type="compositionally biased region" description="Basic and acidic residues" evidence="1">
    <location>
        <begin position="404"/>
        <end position="439"/>
    </location>
</feature>
<dbReference type="Proteomes" id="UP000078200">
    <property type="component" value="Unassembled WGS sequence"/>
</dbReference>
<feature type="region of interest" description="Disordered" evidence="1">
    <location>
        <begin position="381"/>
        <end position="447"/>
    </location>
</feature>
<feature type="compositionally biased region" description="Basic and acidic residues" evidence="1">
    <location>
        <begin position="381"/>
        <end position="396"/>
    </location>
</feature>
<keyword evidence="3" id="KW-1185">Reference proteome</keyword>
<dbReference type="AlphaFoldDB" id="A0A1A9VKS7"/>
<evidence type="ECO:0000256" key="1">
    <source>
        <dbReference type="SAM" id="MobiDB-lite"/>
    </source>
</evidence>
<feature type="compositionally biased region" description="Low complexity" evidence="1">
    <location>
        <begin position="560"/>
        <end position="569"/>
    </location>
</feature>
<accession>A0A1A9VKS7</accession>
<feature type="region of interest" description="Disordered" evidence="1">
    <location>
        <begin position="98"/>
        <end position="126"/>
    </location>
</feature>
<feature type="compositionally biased region" description="Basic and acidic residues" evidence="1">
    <location>
        <begin position="648"/>
        <end position="666"/>
    </location>
</feature>
<name>A0A1A9VKS7_GLOAU</name>
<dbReference type="STRING" id="7395.A0A1A9VKS7"/>
<feature type="compositionally biased region" description="Basic and acidic residues" evidence="1">
    <location>
        <begin position="291"/>
        <end position="307"/>
    </location>
</feature>
<feature type="compositionally biased region" description="Basic and acidic residues" evidence="1">
    <location>
        <begin position="199"/>
        <end position="211"/>
    </location>
</feature>
<proteinExistence type="predicted"/>
<sequence length="666" mass="75242">MFRFSKFFIVSKFTDYNWCKTVLERNIGCICEHLSSPALLNNCVFKSCVQAPKHHDLLCSSENIIVCGTVLWRKRYVSKYIVGKREYHMQRKFGTKTTITDDTSSDKKPKTGNTSSKTPKKQHRHYIKSTPKIKSLDIATNSLAVNKRTKKHAIEPINSSFFTNLKCAAEGIKIAEKINESKDVSELKAVYEPKKLNDSIESKRTSQDANEKVPNVSKENVEVTDQETSKKSKEITENVTKKASKEAKEVAEGTFKATSKETKDIVEEIDENTSKVSKEIDEGALKATSTETKESMEETDKKGPKEVKKISEAIDKTLSKELKVISDKKVSDEMKALSEDGTQKISRELKEISEDTNETLLKVLTEISDKEIPKELKVVSATADRKVSKDDGKKMTDMPAKVLENTEKREFKESKAIFEATDNKEKTNDNNMKEVKGEPAEATVLNAPKIDEKKIERKESIELNEINKVEEISFLNDITMADKTSADRTFLILKQRKFDMANDEIDKEGKESLKSSESEKTENIILTNSTIDKESNENEAKRKEDNTTGTTEVIEMKKQANAAKIQKNADNPETSGKINKITKSLKKAKKNFDKAEKISEAIKKTLYKAVKPKKTEEDDVIKKSLNIEDKSRNESNLRPSPASSTNIEEQKEHISKADLPPRKGRV</sequence>
<feature type="region of interest" description="Disordered" evidence="1">
    <location>
        <begin position="612"/>
        <end position="666"/>
    </location>
</feature>
<feature type="region of interest" description="Disordered" evidence="1">
    <location>
        <begin position="274"/>
        <end position="307"/>
    </location>
</feature>
<organism evidence="2 3">
    <name type="scientific">Glossina austeni</name>
    <name type="common">Savannah tsetse fly</name>
    <dbReference type="NCBI Taxonomy" id="7395"/>
    <lineage>
        <taxon>Eukaryota</taxon>
        <taxon>Metazoa</taxon>
        <taxon>Ecdysozoa</taxon>
        <taxon>Arthropoda</taxon>
        <taxon>Hexapoda</taxon>
        <taxon>Insecta</taxon>
        <taxon>Pterygota</taxon>
        <taxon>Neoptera</taxon>
        <taxon>Endopterygota</taxon>
        <taxon>Diptera</taxon>
        <taxon>Brachycera</taxon>
        <taxon>Muscomorpha</taxon>
        <taxon>Hippoboscoidea</taxon>
        <taxon>Glossinidae</taxon>
        <taxon>Glossina</taxon>
    </lineage>
</organism>
<dbReference type="EnsemblMetazoa" id="GAUT039973-RA">
    <property type="protein sequence ID" value="GAUT039973-PA"/>
    <property type="gene ID" value="GAUT039973"/>
</dbReference>
<feature type="compositionally biased region" description="Basic and acidic residues" evidence="1">
    <location>
        <begin position="613"/>
        <end position="635"/>
    </location>
</feature>
<feature type="compositionally biased region" description="Basic and acidic residues" evidence="1">
    <location>
        <begin position="531"/>
        <end position="546"/>
    </location>
</feature>
<feature type="region of interest" description="Disordered" evidence="1">
    <location>
        <begin position="528"/>
        <end position="553"/>
    </location>
</feature>
<feature type="compositionally biased region" description="Basic and acidic residues" evidence="1">
    <location>
        <begin position="274"/>
        <end position="284"/>
    </location>
</feature>